<gene>
    <name evidence="1" type="ORF">ACG5V6_29120</name>
</gene>
<sequence length="139" mass="14914">MTALGGQAGELDEHWTVDFARQDDTVVHTLRGKHPRAHEVSPIVITMSGIGPLGPEQAEAVRRSLGYGLDEKVVLPRGAVGKMTVTGPAFLAREHQDVEMRWHPAEAAPLAGMDADLVFVDGEQVTASYPGTLQHLGRG</sequence>
<evidence type="ECO:0000313" key="2">
    <source>
        <dbReference type="Proteomes" id="UP001607069"/>
    </source>
</evidence>
<reference evidence="1 2" key="1">
    <citation type="submission" date="2024-10" db="EMBL/GenBank/DDBJ databases">
        <authorList>
            <person name="Cho J.-C."/>
        </authorList>
    </citation>
    <scope>NUCLEOTIDE SEQUENCE [LARGE SCALE GENOMIC DNA]</scope>
    <source>
        <strain evidence="1 2">KCTC29696</strain>
    </source>
</reference>
<proteinExistence type="predicted"/>
<dbReference type="EMBL" id="JBIHMK010000302">
    <property type="protein sequence ID" value="MFH0252238.1"/>
    <property type="molecule type" value="Genomic_DNA"/>
</dbReference>
<feature type="non-terminal residue" evidence="1">
    <location>
        <position position="139"/>
    </location>
</feature>
<accession>A0ABW7I2C8</accession>
<keyword evidence="2" id="KW-1185">Reference proteome</keyword>
<protein>
    <submittedName>
        <fullName evidence="1">Uncharacterized protein</fullName>
    </submittedName>
</protein>
<evidence type="ECO:0000313" key="1">
    <source>
        <dbReference type="EMBL" id="MFH0252238.1"/>
    </source>
</evidence>
<comment type="caution">
    <text evidence="1">The sequence shown here is derived from an EMBL/GenBank/DDBJ whole genome shotgun (WGS) entry which is preliminary data.</text>
</comment>
<dbReference type="Proteomes" id="UP001607069">
    <property type="component" value="Unassembled WGS sequence"/>
</dbReference>
<organism evidence="1 2">
    <name type="scientific">Streptomyces chitinivorans</name>
    <dbReference type="NCBI Taxonomy" id="1257027"/>
    <lineage>
        <taxon>Bacteria</taxon>
        <taxon>Bacillati</taxon>
        <taxon>Actinomycetota</taxon>
        <taxon>Actinomycetes</taxon>
        <taxon>Kitasatosporales</taxon>
        <taxon>Streptomycetaceae</taxon>
        <taxon>Streptomyces</taxon>
    </lineage>
</organism>
<name>A0ABW7I2C8_9ACTN</name>
<dbReference type="RefSeq" id="WP_394631493.1">
    <property type="nucleotide sequence ID" value="NZ_JBIHMK010000302.1"/>
</dbReference>